<dbReference type="OrthoDB" id="1524711at2"/>
<feature type="chain" id="PRO_5008640030" description="Molecular chaperone Skp" evidence="4">
    <location>
        <begin position="24"/>
        <end position="169"/>
    </location>
</feature>
<dbReference type="GO" id="GO:0051082">
    <property type="term" value="F:unfolded protein binding"/>
    <property type="evidence" value="ECO:0007669"/>
    <property type="project" value="InterPro"/>
</dbReference>
<feature type="coiled-coil region" evidence="3">
    <location>
        <begin position="45"/>
        <end position="90"/>
    </location>
</feature>
<dbReference type="PANTHER" id="PTHR35089">
    <property type="entry name" value="CHAPERONE PROTEIN SKP"/>
    <property type="match status" value="1"/>
</dbReference>
<comment type="caution">
    <text evidence="5">The sequence shown here is derived from an EMBL/GenBank/DDBJ whole genome shotgun (WGS) entry which is preliminary data.</text>
</comment>
<evidence type="ECO:0000256" key="2">
    <source>
        <dbReference type="ARBA" id="ARBA00022729"/>
    </source>
</evidence>
<dbReference type="InterPro" id="IPR005632">
    <property type="entry name" value="Chaperone_Skp"/>
</dbReference>
<dbReference type="AlphaFoldDB" id="A0A1B9Y2G9"/>
<evidence type="ECO:0000256" key="4">
    <source>
        <dbReference type="SAM" id="SignalP"/>
    </source>
</evidence>
<dbReference type="Pfam" id="PF03938">
    <property type="entry name" value="OmpH"/>
    <property type="match status" value="1"/>
</dbReference>
<dbReference type="SMART" id="SM00935">
    <property type="entry name" value="OmpH"/>
    <property type="match status" value="1"/>
</dbReference>
<name>A0A1B9Y2G9_9FLAO</name>
<evidence type="ECO:0008006" key="7">
    <source>
        <dbReference type="Google" id="ProtNLM"/>
    </source>
</evidence>
<dbReference type="GO" id="GO:0005829">
    <property type="term" value="C:cytosol"/>
    <property type="evidence" value="ECO:0007669"/>
    <property type="project" value="TreeGrafter"/>
</dbReference>
<feature type="signal peptide" evidence="4">
    <location>
        <begin position="1"/>
        <end position="23"/>
    </location>
</feature>
<evidence type="ECO:0000256" key="3">
    <source>
        <dbReference type="SAM" id="Coils"/>
    </source>
</evidence>
<dbReference type="InterPro" id="IPR024930">
    <property type="entry name" value="Skp_dom_sf"/>
</dbReference>
<proteinExistence type="inferred from homology"/>
<accession>A0A1B9Y2G9</accession>
<gene>
    <name evidence="5" type="ORF">BA195_04760</name>
</gene>
<dbReference type="Gene3D" id="3.30.910.20">
    <property type="entry name" value="Skp domain"/>
    <property type="match status" value="1"/>
</dbReference>
<keyword evidence="3" id="KW-0175">Coiled coil</keyword>
<evidence type="ECO:0000256" key="1">
    <source>
        <dbReference type="ARBA" id="ARBA00009091"/>
    </source>
</evidence>
<dbReference type="Proteomes" id="UP000093186">
    <property type="component" value="Unassembled WGS sequence"/>
</dbReference>
<dbReference type="SUPFAM" id="SSF111384">
    <property type="entry name" value="OmpH-like"/>
    <property type="match status" value="1"/>
</dbReference>
<dbReference type="RefSeq" id="WP_068702952.1">
    <property type="nucleotide sequence ID" value="NZ_JAUOSW010000004.1"/>
</dbReference>
<evidence type="ECO:0000313" key="5">
    <source>
        <dbReference type="EMBL" id="OCK44007.1"/>
    </source>
</evidence>
<organism evidence="5 6">
    <name type="scientific">Tenacibaculum soleae</name>
    <dbReference type="NCBI Taxonomy" id="447689"/>
    <lineage>
        <taxon>Bacteria</taxon>
        <taxon>Pseudomonadati</taxon>
        <taxon>Bacteroidota</taxon>
        <taxon>Flavobacteriia</taxon>
        <taxon>Flavobacteriales</taxon>
        <taxon>Flavobacteriaceae</taxon>
        <taxon>Tenacibaculum</taxon>
    </lineage>
</organism>
<reference evidence="5 6" key="1">
    <citation type="submission" date="2016-06" db="EMBL/GenBank/DDBJ databases">
        <title>Draft Genome Sequence of Tenacibaculum soleae UCD-KL19.</title>
        <authorList>
            <person name="Eisen J.A."/>
            <person name="Coil D.A."/>
            <person name="Lujan K.M."/>
        </authorList>
    </citation>
    <scope>NUCLEOTIDE SEQUENCE [LARGE SCALE GENOMIC DNA]</scope>
    <source>
        <strain evidence="5 6">UCD-KL19</strain>
    </source>
</reference>
<dbReference type="STRING" id="447689.BA195_04760"/>
<dbReference type="GO" id="GO:0050821">
    <property type="term" value="P:protein stabilization"/>
    <property type="evidence" value="ECO:0007669"/>
    <property type="project" value="TreeGrafter"/>
</dbReference>
<dbReference type="PANTHER" id="PTHR35089:SF1">
    <property type="entry name" value="CHAPERONE PROTEIN SKP"/>
    <property type="match status" value="1"/>
</dbReference>
<dbReference type="EMBL" id="MAKX01000001">
    <property type="protein sequence ID" value="OCK44007.1"/>
    <property type="molecule type" value="Genomic_DNA"/>
</dbReference>
<evidence type="ECO:0000313" key="6">
    <source>
        <dbReference type="Proteomes" id="UP000093186"/>
    </source>
</evidence>
<keyword evidence="6" id="KW-1185">Reference proteome</keyword>
<comment type="similarity">
    <text evidence="1">Belongs to the Skp family.</text>
</comment>
<protein>
    <recommendedName>
        <fullName evidence="7">Molecular chaperone Skp</fullName>
    </recommendedName>
</protein>
<keyword evidence="2 4" id="KW-0732">Signal</keyword>
<sequence>MKHLKTLVLVAIFTIGLGGVANAQKTAHINTDKLLSEMPATKAMKAELEKLNKTYRDDIEAMVKKVQAKIKKYEAEAKSQTQEVNQKRAVEIQQDRQRIGQAEQSASQEMQKKYQEKTIPILKKAEQAIKDVAAAKGIIYVFDAAPGKGLIVYDKGEDIYDAVKAKLGF</sequence>